<name>A0A6C0J950_9ZZZZ</name>
<protein>
    <submittedName>
        <fullName evidence="1">Uncharacterized protein</fullName>
    </submittedName>
</protein>
<reference evidence="1" key="1">
    <citation type="journal article" date="2020" name="Nature">
        <title>Giant virus diversity and host interactions through global metagenomics.</title>
        <authorList>
            <person name="Schulz F."/>
            <person name="Roux S."/>
            <person name="Paez-Espino D."/>
            <person name="Jungbluth S."/>
            <person name="Walsh D.A."/>
            <person name="Denef V.J."/>
            <person name="McMahon K.D."/>
            <person name="Konstantinidis K.T."/>
            <person name="Eloe-Fadrosh E.A."/>
            <person name="Kyrpides N.C."/>
            <person name="Woyke T."/>
        </authorList>
    </citation>
    <scope>NUCLEOTIDE SEQUENCE</scope>
    <source>
        <strain evidence="1">GVMAG-M-3300025860-25</strain>
    </source>
</reference>
<accession>A0A6C0J950</accession>
<organism evidence="1">
    <name type="scientific">viral metagenome</name>
    <dbReference type="NCBI Taxonomy" id="1070528"/>
    <lineage>
        <taxon>unclassified sequences</taxon>
        <taxon>metagenomes</taxon>
        <taxon>organismal metagenomes</taxon>
    </lineage>
</organism>
<evidence type="ECO:0000313" key="1">
    <source>
        <dbReference type="EMBL" id="QHU01321.1"/>
    </source>
</evidence>
<proteinExistence type="predicted"/>
<dbReference type="EMBL" id="MN740337">
    <property type="protein sequence ID" value="QHU01321.1"/>
    <property type="molecule type" value="Genomic_DNA"/>
</dbReference>
<sequence>MTISNTYAIPVDGDKVFRSNKHGQAELKKMPGVQRIFVENRDNSFINQNGLRMVKVLIVSNSKESSDACYQKGREMIMAIMKNQPENSYSKRSYTGNYNVPVDGDKIFRSTKVRFETDLRGNHPNCQIRVSHREKSFIKDGICMVVVTITGPSKVEVDALWIEGSNMVKQLLAEMPRSERSDPSIGLAVPSIQKETKEDFIKRVKNLIFAREILGYKNHEDCSDILKLILMRERDGIMDHTELGKAWQSNREDVMLDDIIGYEVPCDDWGAHAEIWQQAQINHPTLNVVA</sequence>
<dbReference type="AlphaFoldDB" id="A0A6C0J950"/>